<comment type="caution">
    <text evidence="3">The sequence shown here is derived from an EMBL/GenBank/DDBJ whole genome shotgun (WGS) entry which is preliminary data.</text>
</comment>
<feature type="domain" description="Gfd2/YDR514C-like C-terminal" evidence="2">
    <location>
        <begin position="347"/>
        <end position="528"/>
    </location>
</feature>
<dbReference type="AlphaFoldDB" id="A0AAD5RM71"/>
<dbReference type="EMBL" id="JAKWBI020000279">
    <property type="protein sequence ID" value="KAJ2897374.1"/>
    <property type="molecule type" value="Genomic_DNA"/>
</dbReference>
<evidence type="ECO:0000259" key="2">
    <source>
        <dbReference type="Pfam" id="PF21762"/>
    </source>
</evidence>
<dbReference type="PANTHER" id="PTHR28083:SF1">
    <property type="entry name" value="GOOD FOR FULL DBP5 ACTIVITY PROTEIN 2"/>
    <property type="match status" value="1"/>
</dbReference>
<reference evidence="3" key="1">
    <citation type="submission" date="2022-07" db="EMBL/GenBank/DDBJ databases">
        <title>Draft genome sequence of Zalerion maritima ATCC 34329, a (micro)plastics degrading marine fungus.</title>
        <authorList>
            <person name="Paco A."/>
            <person name="Goncalves M.F.M."/>
            <person name="Rocha-Santos T.A.P."/>
            <person name="Alves A."/>
        </authorList>
    </citation>
    <scope>NUCLEOTIDE SEQUENCE</scope>
    <source>
        <strain evidence="3">ATCC 34329</strain>
    </source>
</reference>
<dbReference type="InterPro" id="IPR036397">
    <property type="entry name" value="RNaseH_sf"/>
</dbReference>
<name>A0AAD5RM71_9PEZI</name>
<keyword evidence="4" id="KW-1185">Reference proteome</keyword>
<dbReference type="Proteomes" id="UP001201980">
    <property type="component" value="Unassembled WGS sequence"/>
</dbReference>
<evidence type="ECO:0000313" key="4">
    <source>
        <dbReference type="Proteomes" id="UP001201980"/>
    </source>
</evidence>
<evidence type="ECO:0000256" key="1">
    <source>
        <dbReference type="SAM" id="MobiDB-lite"/>
    </source>
</evidence>
<dbReference type="Pfam" id="PF21762">
    <property type="entry name" value="DEDDh_C"/>
    <property type="match status" value="1"/>
</dbReference>
<organism evidence="3 4">
    <name type="scientific">Zalerion maritima</name>
    <dbReference type="NCBI Taxonomy" id="339359"/>
    <lineage>
        <taxon>Eukaryota</taxon>
        <taxon>Fungi</taxon>
        <taxon>Dikarya</taxon>
        <taxon>Ascomycota</taxon>
        <taxon>Pezizomycotina</taxon>
        <taxon>Sordariomycetes</taxon>
        <taxon>Lulworthiomycetidae</taxon>
        <taxon>Lulworthiales</taxon>
        <taxon>Lulworthiaceae</taxon>
        <taxon>Zalerion</taxon>
    </lineage>
</organism>
<feature type="compositionally biased region" description="Basic residues" evidence="1">
    <location>
        <begin position="576"/>
        <end position="585"/>
    </location>
</feature>
<dbReference type="PANTHER" id="PTHR28083">
    <property type="entry name" value="GOOD FOR FULL DBP5 ACTIVITY PROTEIN 2"/>
    <property type="match status" value="1"/>
</dbReference>
<evidence type="ECO:0000313" key="3">
    <source>
        <dbReference type="EMBL" id="KAJ2897374.1"/>
    </source>
</evidence>
<feature type="compositionally biased region" description="Polar residues" evidence="1">
    <location>
        <begin position="586"/>
        <end position="611"/>
    </location>
</feature>
<dbReference type="SUPFAM" id="SSF53098">
    <property type="entry name" value="Ribonuclease H-like"/>
    <property type="match status" value="1"/>
</dbReference>
<proteinExistence type="predicted"/>
<accession>A0AAD5RM71</accession>
<dbReference type="InterPro" id="IPR048519">
    <property type="entry name" value="Gfd2/YDR514C-like_C"/>
</dbReference>
<dbReference type="GO" id="GO:0005634">
    <property type="term" value="C:nucleus"/>
    <property type="evidence" value="ECO:0007669"/>
    <property type="project" value="TreeGrafter"/>
</dbReference>
<dbReference type="InterPro" id="IPR040151">
    <property type="entry name" value="Gfd2/YDR514C-like"/>
</dbReference>
<gene>
    <name evidence="3" type="ORF">MKZ38_004712</name>
</gene>
<sequence length="623" mass="70779">MSNPRKIYYDKLRADGLTEQEIKKKELVPVVPNEDKYGDLTEERKAEFLDRFIATAKGPDQPTRYESDGSVDSECNLNVISKDVPDAGTSKAVESMRKLTVQVNEIYNNLNRGDGDPEETSLFCPWYMVYKYEQQFIGVNSRRKVKRHFTQENILNTRVWDFFYVHSPYNNKEYLLIPTSQFQCFLKELNAKYTLDLSIPDGKAEDLFQFHFPKEETPSPRFLGRTTKVADYKLLRDNIPVRHEEESTISEAIKDLFNLLSKASNTKYSHMCKKKRKGPTAPDRRKNWGRTTKRVQRYLGLRKQAPPEMSEGGLDVYQAALRQMKLDVRVEVDVNKPVPFEPEGNVVFVSIDLEWHEHNNAAITEVGIAVLDTKDIASVPPGEHATNWHQLIKARHIRLKDYLGHRNHRYIKGHPDMFNFGQSEICDVEETCRQLIALFESYPPGNSDIVLVGHDFDSDVKSLLRLGFNVYAIPNLREIVDSKGTHCHLVNADNGVSVRSSLDHFNLPYKYLHNAGNDAVYTLHVVLATVLQKKFVSLEHRSGRNDDPGLLGEGWSSNEDDDGGNAPQLANCNRNKAIRKPRPKRQSANLQTTQSSAKAGSQGSVSSNTPAASKAWGDVPDGW</sequence>
<feature type="region of interest" description="Disordered" evidence="1">
    <location>
        <begin position="542"/>
        <end position="623"/>
    </location>
</feature>
<dbReference type="GO" id="GO:0003676">
    <property type="term" value="F:nucleic acid binding"/>
    <property type="evidence" value="ECO:0007669"/>
    <property type="project" value="InterPro"/>
</dbReference>
<dbReference type="InterPro" id="IPR012337">
    <property type="entry name" value="RNaseH-like_sf"/>
</dbReference>
<dbReference type="Gene3D" id="3.30.420.10">
    <property type="entry name" value="Ribonuclease H-like superfamily/Ribonuclease H"/>
    <property type="match status" value="1"/>
</dbReference>
<protein>
    <recommendedName>
        <fullName evidence="2">Gfd2/YDR514C-like C-terminal domain-containing protein</fullName>
    </recommendedName>
</protein>